<dbReference type="RefSeq" id="WP_100339409.1">
    <property type="nucleotide sequence ID" value="NZ_PGFJ01000001.1"/>
</dbReference>
<evidence type="ECO:0000313" key="3">
    <source>
        <dbReference type="Proteomes" id="UP000242687"/>
    </source>
</evidence>
<dbReference type="OrthoDB" id="678622at2"/>
<comment type="caution">
    <text evidence="2">The sequence shown here is derived from an EMBL/GenBank/DDBJ whole genome shotgun (WGS) entry which is preliminary data.</text>
</comment>
<feature type="signal peptide" evidence="1">
    <location>
        <begin position="1"/>
        <end position="20"/>
    </location>
</feature>
<keyword evidence="3" id="KW-1185">Reference proteome</keyword>
<feature type="chain" id="PRO_5014194467" evidence="1">
    <location>
        <begin position="21"/>
        <end position="207"/>
    </location>
</feature>
<reference evidence="2 3" key="1">
    <citation type="submission" date="2017-11" db="EMBL/GenBank/DDBJ databases">
        <title>Genomic Encyclopedia of Archaeal and Bacterial Type Strains, Phase II (KMG-II): From Individual Species to Whole Genera.</title>
        <authorList>
            <person name="Goeker M."/>
        </authorList>
    </citation>
    <scope>NUCLEOTIDE SEQUENCE [LARGE SCALE GENOMIC DNA]</scope>
    <source>
        <strain evidence="2 3">DSM 28175</strain>
    </source>
</reference>
<organism evidence="2 3">
    <name type="scientific">Mucilaginibacter auburnensis</name>
    <dbReference type="NCBI Taxonomy" id="1457233"/>
    <lineage>
        <taxon>Bacteria</taxon>
        <taxon>Pseudomonadati</taxon>
        <taxon>Bacteroidota</taxon>
        <taxon>Sphingobacteriia</taxon>
        <taxon>Sphingobacteriales</taxon>
        <taxon>Sphingobacteriaceae</taxon>
        <taxon>Mucilaginibacter</taxon>
    </lineage>
</organism>
<accession>A0A2H9VQK8</accession>
<gene>
    <name evidence="2" type="ORF">CLV57_0094</name>
</gene>
<name>A0A2H9VQK8_9SPHI</name>
<proteinExistence type="predicted"/>
<dbReference type="AlphaFoldDB" id="A0A2H9VQK8"/>
<evidence type="ECO:0000256" key="1">
    <source>
        <dbReference type="SAM" id="SignalP"/>
    </source>
</evidence>
<protein>
    <submittedName>
        <fullName evidence="2">Uncharacterized protein</fullName>
    </submittedName>
</protein>
<dbReference type="EMBL" id="PGFJ01000001">
    <property type="protein sequence ID" value="PJJ83116.1"/>
    <property type="molecule type" value="Genomic_DNA"/>
</dbReference>
<sequence>MKKYLALLLFISIQTLGAWSKAPNAAGNLDQFVGRYKRMQGSTVLLLNMYVENGKLVSKQLWDFEVLPLEQKSGDDFTLKMKQNNWPVKFVREGNKVTQMLVAGHDLWTKVDDKPLNTEAIPANPSQYLGKYKATVNQKEMVIEVTLKDGKIWGTQLWDGGKSPLTYLSADNFFVNALDCPLAFKKGSDKKVNQLVLNNKEVFTKVD</sequence>
<dbReference type="Proteomes" id="UP000242687">
    <property type="component" value="Unassembled WGS sequence"/>
</dbReference>
<keyword evidence="1" id="KW-0732">Signal</keyword>
<evidence type="ECO:0000313" key="2">
    <source>
        <dbReference type="EMBL" id="PJJ83116.1"/>
    </source>
</evidence>